<dbReference type="Proteomes" id="UP000196594">
    <property type="component" value="Unassembled WGS sequence"/>
</dbReference>
<name>A0ABX3ZKT2_9BACL</name>
<accession>A0ABX3ZKT2</accession>
<comment type="caution">
    <text evidence="1">The sequence shown here is derived from an EMBL/GenBank/DDBJ whole genome shotgun (WGS) entry which is preliminary data.</text>
</comment>
<sequence>MYRHCYIRTFFGLLDNRRDILELLTAILENRMHLLEKPHHILEDRPYIGTFPVLLELPARILELSAFFREDPNFISFRGVI</sequence>
<keyword evidence="2" id="KW-1185">Reference proteome</keyword>
<reference evidence="1 2" key="1">
    <citation type="journal article" date="2017" name="Int. J. Syst. Evol. Microbiol.">
        <title>Solibacillus kalamii sp. nov., isolated from a high-efficiency particulate arrestance filter system used in the International Space Station.</title>
        <authorList>
            <person name="Checinska Sielaff A."/>
            <person name="Kumar R.M."/>
            <person name="Pal D."/>
            <person name="Mayilraj S."/>
            <person name="Venkateswaran K."/>
        </authorList>
    </citation>
    <scope>NUCLEOTIDE SEQUENCE [LARGE SCALE GENOMIC DNA]</scope>
    <source>
        <strain evidence="1 2">ISSFR-015</strain>
    </source>
</reference>
<dbReference type="EMBL" id="NHNT01000001">
    <property type="protein sequence ID" value="OUZ40275.1"/>
    <property type="molecule type" value="Genomic_DNA"/>
</dbReference>
<gene>
    <name evidence="1" type="ORF">CBM15_00005</name>
</gene>
<evidence type="ECO:0000313" key="2">
    <source>
        <dbReference type="Proteomes" id="UP000196594"/>
    </source>
</evidence>
<organism evidence="1 2">
    <name type="scientific">Solibacillus kalamii</name>
    <dbReference type="NCBI Taxonomy" id="1748298"/>
    <lineage>
        <taxon>Bacteria</taxon>
        <taxon>Bacillati</taxon>
        <taxon>Bacillota</taxon>
        <taxon>Bacilli</taxon>
        <taxon>Bacillales</taxon>
        <taxon>Caryophanaceae</taxon>
        <taxon>Solibacillus</taxon>
    </lineage>
</organism>
<proteinExistence type="predicted"/>
<protein>
    <submittedName>
        <fullName evidence="1">Uncharacterized protein</fullName>
    </submittedName>
</protein>
<evidence type="ECO:0000313" key="1">
    <source>
        <dbReference type="EMBL" id="OUZ40275.1"/>
    </source>
</evidence>